<feature type="binding site" evidence="7">
    <location>
        <position position="55"/>
    </location>
    <ligand>
        <name>substrate</name>
    </ligand>
</feature>
<feature type="binding site" evidence="7">
    <location>
        <position position="274"/>
    </location>
    <ligand>
        <name>substrate</name>
    </ligand>
</feature>
<evidence type="ECO:0000256" key="4">
    <source>
        <dbReference type="ARBA" id="ARBA00022691"/>
    </source>
</evidence>
<keyword evidence="3 7" id="KW-0808">Transferase</keyword>
<evidence type="ECO:0000313" key="9">
    <source>
        <dbReference type="Proteomes" id="UP001601442"/>
    </source>
</evidence>
<comment type="similarity">
    <text evidence="7">Belongs to the class-III pyridoxal-phosphate-dependent aminotransferase family. BioA subfamily.</text>
</comment>
<dbReference type="EC" id="2.6.1.62" evidence="7"/>
<gene>
    <name evidence="7" type="primary">bioA</name>
    <name evidence="8" type="ORF">ACFYU5_16690</name>
</gene>
<dbReference type="Proteomes" id="UP001601442">
    <property type="component" value="Unassembled WGS sequence"/>
</dbReference>
<feature type="modified residue" description="N6-(pyridoxal phosphate)lysine" evidence="7">
    <location>
        <position position="274"/>
    </location>
</feature>
<dbReference type="Pfam" id="PF00202">
    <property type="entry name" value="Aminotran_3"/>
    <property type="match status" value="1"/>
</dbReference>
<reference evidence="8 9" key="1">
    <citation type="submission" date="2024-10" db="EMBL/GenBank/DDBJ databases">
        <title>The Natural Products Discovery Center: Release of the First 8490 Sequenced Strains for Exploring Actinobacteria Biosynthetic Diversity.</title>
        <authorList>
            <person name="Kalkreuter E."/>
            <person name="Kautsar S.A."/>
            <person name="Yang D."/>
            <person name="Bader C.D."/>
            <person name="Teijaro C.N."/>
            <person name="Fluegel L."/>
            <person name="Davis C.M."/>
            <person name="Simpson J.R."/>
            <person name="Lauterbach L."/>
            <person name="Steele A.D."/>
            <person name="Gui C."/>
            <person name="Meng S."/>
            <person name="Li G."/>
            <person name="Viehrig K."/>
            <person name="Ye F."/>
            <person name="Su P."/>
            <person name="Kiefer A.F."/>
            <person name="Nichols A."/>
            <person name="Cepeda A.J."/>
            <person name="Yan W."/>
            <person name="Fan B."/>
            <person name="Jiang Y."/>
            <person name="Adhikari A."/>
            <person name="Zheng C.-J."/>
            <person name="Schuster L."/>
            <person name="Cowan T.M."/>
            <person name="Smanski M.J."/>
            <person name="Chevrette M.G."/>
            <person name="De Carvalho L.P.S."/>
            <person name="Shen B."/>
        </authorList>
    </citation>
    <scope>NUCLEOTIDE SEQUENCE [LARGE SCALE GENOMIC DNA]</scope>
    <source>
        <strain evidence="8 9">NPDC004119</strain>
    </source>
</reference>
<comment type="subunit">
    <text evidence="7">Homodimer.</text>
</comment>
<keyword evidence="5 7" id="KW-0093">Biotin biosynthesis</keyword>
<keyword evidence="4 7" id="KW-0949">S-adenosyl-L-methionine</keyword>
<dbReference type="InterPro" id="IPR005815">
    <property type="entry name" value="BioA"/>
</dbReference>
<keyword evidence="6 7" id="KW-0663">Pyridoxal phosphate</keyword>
<comment type="caution">
    <text evidence="8">The sequence shown here is derived from an EMBL/GenBank/DDBJ whole genome shotgun (WGS) entry which is preliminary data.</text>
</comment>
<evidence type="ECO:0000256" key="2">
    <source>
        <dbReference type="ARBA" id="ARBA00022576"/>
    </source>
</evidence>
<dbReference type="HAMAP" id="MF_00834">
    <property type="entry name" value="BioA"/>
    <property type="match status" value="1"/>
</dbReference>
<feature type="binding site" evidence="7">
    <location>
        <begin position="115"/>
        <end position="116"/>
    </location>
    <ligand>
        <name>pyridoxal 5'-phosphate</name>
        <dbReference type="ChEBI" id="CHEBI:597326"/>
    </ligand>
</feature>
<evidence type="ECO:0000256" key="6">
    <source>
        <dbReference type="ARBA" id="ARBA00022898"/>
    </source>
</evidence>
<dbReference type="InterPro" id="IPR005814">
    <property type="entry name" value="Aminotrans_3"/>
</dbReference>
<dbReference type="CDD" id="cd00610">
    <property type="entry name" value="OAT_like"/>
    <property type="match status" value="1"/>
</dbReference>
<dbReference type="PANTHER" id="PTHR42684">
    <property type="entry name" value="ADENOSYLMETHIONINE-8-AMINO-7-OXONONANOATE AMINOTRANSFERASE"/>
    <property type="match status" value="1"/>
</dbReference>
<dbReference type="NCBIfam" id="NF004624">
    <property type="entry name" value="PRK05964.1"/>
    <property type="match status" value="1"/>
</dbReference>
<sequence length="423" mass="44646">MALTADQITALDAAHVWHPYGGFPASTEPLVVASAAGTRLTLADGRELVDGMSSWWAAVHGYRHPVLDAALVEQSRRMSHVMFGGLTHEPAVRLSQLLVELTPDGLDKVFLCDSGSVSVEVAAKMCLQYWRALGQPGKRRLFTWRGGYHGDTFTPMSVCDPEGGMHSLWTDVLAEQIFAPAPPVDFDPAYVAELDRLLAAHAHETAAVIVEPVVQGAGGMRFHHPRYLNELRRLCDQHGVLLVFDEIATGFGRTGTLFAAEAAGVAPDVMCVGKAITGGYMTLAAALCTTRIAETVSAAHGGLMHGPTFMGNPLACAVAVASVELLLSRDWAGEVAAIEAGLKSGLAAAQDNPRVVDVRVLGAIGVVELDHSIDMVAATRAAVEAGVWLRPFRNLVYTMPPFISSAGDIARIAAGVVATAAAG</sequence>
<accession>A0ABW6P5B3</accession>
<protein>
    <recommendedName>
        <fullName evidence="7">Adenosylmethionine-8-amino-7-oxononanoate aminotransferase</fullName>
        <ecNumber evidence="7">2.6.1.62</ecNumber>
    </recommendedName>
    <alternativeName>
        <fullName evidence="7">7,8-diamino-pelargonic acid aminotransferase</fullName>
        <shortName evidence="7">DAPA AT</shortName>
        <shortName evidence="7">DAPA aminotransferase</shortName>
    </alternativeName>
    <alternativeName>
        <fullName evidence="7">7,8-diaminononanoate synthase</fullName>
        <shortName evidence="7">DANS</shortName>
    </alternativeName>
    <alternativeName>
        <fullName evidence="7">Diaminopelargonic acid synthase</fullName>
    </alternativeName>
</protein>
<dbReference type="InterPro" id="IPR049704">
    <property type="entry name" value="Aminotrans_3_PPA_site"/>
</dbReference>
<evidence type="ECO:0000256" key="3">
    <source>
        <dbReference type="ARBA" id="ARBA00022679"/>
    </source>
</evidence>
<keyword evidence="9" id="KW-1185">Reference proteome</keyword>
<proteinExistence type="inferred from homology"/>
<evidence type="ECO:0000256" key="7">
    <source>
        <dbReference type="HAMAP-Rule" id="MF_00834"/>
    </source>
</evidence>
<dbReference type="InterPro" id="IPR015422">
    <property type="entry name" value="PyrdxlP-dep_Trfase_small"/>
</dbReference>
<dbReference type="NCBIfam" id="TIGR00508">
    <property type="entry name" value="bioA"/>
    <property type="match status" value="1"/>
</dbReference>
<feature type="binding site" evidence="7">
    <location>
        <position position="390"/>
    </location>
    <ligand>
        <name>substrate</name>
    </ligand>
</feature>
<comment type="function">
    <text evidence="7">Catalyzes the transfer of the alpha-amino group from S-adenosyl-L-methionine (SAM) to 7-keto-8-aminopelargonic acid (KAPA) to form 7,8-diaminopelargonic acid (DAPA). It is the only aminotransferase known to utilize SAM as an amino donor.</text>
</comment>
<comment type="subcellular location">
    <subcellularLocation>
        <location evidence="7">Cytoplasm</location>
    </subcellularLocation>
</comment>
<feature type="binding site" evidence="7">
    <location>
        <position position="306"/>
    </location>
    <ligand>
        <name>substrate</name>
    </ligand>
</feature>
<feature type="binding site" evidence="7">
    <location>
        <position position="148"/>
    </location>
    <ligand>
        <name>substrate</name>
    </ligand>
</feature>
<feature type="binding site" evidence="7">
    <location>
        <position position="245"/>
    </location>
    <ligand>
        <name>pyridoxal 5'-phosphate</name>
        <dbReference type="ChEBI" id="CHEBI:597326"/>
    </ligand>
</feature>
<dbReference type="Gene3D" id="3.40.640.10">
    <property type="entry name" value="Type I PLP-dependent aspartate aminotransferase-like (Major domain)"/>
    <property type="match status" value="1"/>
</dbReference>
<dbReference type="Gene3D" id="3.90.1150.10">
    <property type="entry name" value="Aspartate Aminotransferase, domain 1"/>
    <property type="match status" value="1"/>
</dbReference>
<dbReference type="PROSITE" id="PS00600">
    <property type="entry name" value="AA_TRANSFER_CLASS_3"/>
    <property type="match status" value="1"/>
</dbReference>
<dbReference type="InterPro" id="IPR015421">
    <property type="entry name" value="PyrdxlP-dep_Trfase_major"/>
</dbReference>
<feature type="site" description="Participates in the substrate recognition with KAPA and in a stacking interaction with the adenine ring of SAM" evidence="7">
    <location>
        <position position="20"/>
    </location>
</feature>
<keyword evidence="2 7" id="KW-0032">Aminotransferase</keyword>
<evidence type="ECO:0000256" key="1">
    <source>
        <dbReference type="ARBA" id="ARBA00001933"/>
    </source>
</evidence>
<feature type="binding site" evidence="7">
    <location>
        <begin position="307"/>
        <end position="308"/>
    </location>
    <ligand>
        <name>pyridoxal 5'-phosphate</name>
        <dbReference type="ChEBI" id="CHEBI:597326"/>
    </ligand>
</feature>
<name>A0ABW6P5B3_9NOCA</name>
<evidence type="ECO:0000313" key="8">
    <source>
        <dbReference type="EMBL" id="MFF0498048.1"/>
    </source>
</evidence>
<dbReference type="EMBL" id="JBIAMT010000003">
    <property type="protein sequence ID" value="MFF0498048.1"/>
    <property type="molecule type" value="Genomic_DNA"/>
</dbReference>
<dbReference type="PANTHER" id="PTHR42684:SF17">
    <property type="entry name" value="ADENOSYLMETHIONINE-8-AMINO-7-OXONONANOATE AMINOTRANSFERASE"/>
    <property type="match status" value="1"/>
</dbReference>
<dbReference type="SUPFAM" id="SSF53383">
    <property type="entry name" value="PLP-dependent transferases"/>
    <property type="match status" value="1"/>
</dbReference>
<comment type="pathway">
    <text evidence="7">Cofactor biosynthesis; biotin biosynthesis; 7,8-diaminononanoate from 8-amino-7-oxononanoate (SAM route): step 1/1.</text>
</comment>
<keyword evidence="7" id="KW-0963">Cytoplasm</keyword>
<evidence type="ECO:0000256" key="5">
    <source>
        <dbReference type="ARBA" id="ARBA00022756"/>
    </source>
</evidence>
<dbReference type="InterPro" id="IPR015424">
    <property type="entry name" value="PyrdxlP-dep_Trfase"/>
</dbReference>
<dbReference type="GO" id="GO:0004015">
    <property type="term" value="F:adenosylmethionine-8-amino-7-oxononanoate transaminase activity"/>
    <property type="evidence" value="ECO:0007669"/>
    <property type="project" value="UniProtKB-EC"/>
</dbReference>
<organism evidence="8 9">
    <name type="scientific">Nocardia aobensis</name>
    <dbReference type="NCBI Taxonomy" id="257277"/>
    <lineage>
        <taxon>Bacteria</taxon>
        <taxon>Bacillati</taxon>
        <taxon>Actinomycetota</taxon>
        <taxon>Actinomycetes</taxon>
        <taxon>Mycobacteriales</taxon>
        <taxon>Nocardiaceae</taxon>
        <taxon>Nocardia</taxon>
    </lineage>
</organism>
<dbReference type="RefSeq" id="WP_387395124.1">
    <property type="nucleotide sequence ID" value="NZ_JBIAMT010000003.1"/>
</dbReference>
<comment type="catalytic activity">
    <reaction evidence="7">
        <text>(8S)-8-amino-7-oxononanoate + S-adenosyl-L-methionine = S-adenosyl-4-methylsulfanyl-2-oxobutanoate + (7R,8S)-7,8-diammoniononanoate</text>
        <dbReference type="Rhea" id="RHEA:16861"/>
        <dbReference type="ChEBI" id="CHEBI:16490"/>
        <dbReference type="ChEBI" id="CHEBI:59789"/>
        <dbReference type="ChEBI" id="CHEBI:149468"/>
        <dbReference type="ChEBI" id="CHEBI:149469"/>
        <dbReference type="EC" id="2.6.1.62"/>
    </reaction>
</comment>
<comment type="cofactor">
    <cofactor evidence="1 7">
        <name>pyridoxal 5'-phosphate</name>
        <dbReference type="ChEBI" id="CHEBI:597326"/>
    </cofactor>
</comment>